<dbReference type="Proteomes" id="UP000299290">
    <property type="component" value="Unassembled WGS sequence"/>
</dbReference>
<evidence type="ECO:0000313" key="3">
    <source>
        <dbReference type="Proteomes" id="UP000299290"/>
    </source>
</evidence>
<dbReference type="InterPro" id="IPR045775">
    <property type="entry name" value="DUF6207"/>
</dbReference>
<gene>
    <name evidence="2" type="ORF">SANT12839_100410</name>
</gene>
<comment type="caution">
    <text evidence="2">The sequence shown here is derived from an EMBL/GenBank/DDBJ whole genome shotgun (WGS) entry which is preliminary data.</text>
</comment>
<evidence type="ECO:0000256" key="1">
    <source>
        <dbReference type="SAM" id="MobiDB-lite"/>
    </source>
</evidence>
<dbReference type="AlphaFoldDB" id="A0A4D4KTH5"/>
<evidence type="ECO:0000313" key="2">
    <source>
        <dbReference type="EMBL" id="GDY49159.1"/>
    </source>
</evidence>
<reference evidence="2 3" key="1">
    <citation type="journal article" date="2020" name="Int. J. Syst. Evol. Microbiol.">
        <title>Reclassification of Streptomyces castelarensis and Streptomyces sporoclivatus as later heterotypic synonyms of Streptomyces antimycoticus.</title>
        <authorList>
            <person name="Komaki H."/>
            <person name="Tamura T."/>
        </authorList>
    </citation>
    <scope>NUCLEOTIDE SEQUENCE [LARGE SCALE GENOMIC DNA]</scope>
    <source>
        <strain evidence="2 3">NBRC 12839</strain>
    </source>
</reference>
<proteinExistence type="predicted"/>
<organism evidence="2 3">
    <name type="scientific">Streptomyces antimycoticus</name>
    <dbReference type="NCBI Taxonomy" id="68175"/>
    <lineage>
        <taxon>Bacteria</taxon>
        <taxon>Bacillati</taxon>
        <taxon>Actinomycetota</taxon>
        <taxon>Actinomycetes</taxon>
        <taxon>Kitasatosporales</taxon>
        <taxon>Streptomycetaceae</taxon>
        <taxon>Streptomyces</taxon>
        <taxon>Streptomyces violaceusniger group</taxon>
    </lineage>
</organism>
<sequence length="268" mass="29411">MRSGGQPLHPQPAHRFHYRTAARPRAAWILGCVLHLADAEEGARFWWQYAAGAGDDAAAYCLYLHCLVLGDSYAAALWREQTSLDTPPHDFDDTSVPTVLRILSRLTPAANRRHSEATTAVIGYVAAAVAAGYARNPGYEIPLPGPDFARHVERILGTNPAAARSSRQRKQPATTLPNRPLLDSSTADHPDEVRAEEPERVLMEVAAADAESASAFKEAFKEAMAACWDSVADLTGREMDQHGARLRYCLDRRPPLRSRHASRPRAAT</sequence>
<feature type="region of interest" description="Disordered" evidence="1">
    <location>
        <begin position="159"/>
        <end position="193"/>
    </location>
</feature>
<name>A0A4D4KTH5_9ACTN</name>
<keyword evidence="3" id="KW-1185">Reference proteome</keyword>
<dbReference type="Pfam" id="PF19711">
    <property type="entry name" value="DUF6207"/>
    <property type="match status" value="1"/>
</dbReference>
<feature type="compositionally biased region" description="Polar residues" evidence="1">
    <location>
        <begin position="171"/>
        <end position="185"/>
    </location>
</feature>
<accession>A0A4D4KTH5</accession>
<protein>
    <submittedName>
        <fullName evidence="2">Uncharacterized protein</fullName>
    </submittedName>
</protein>
<dbReference type="EMBL" id="BJHV01000002">
    <property type="protein sequence ID" value="GDY49159.1"/>
    <property type="molecule type" value="Genomic_DNA"/>
</dbReference>